<dbReference type="EMBL" id="MFIX01000023">
    <property type="protein sequence ID" value="OGG06566.1"/>
    <property type="molecule type" value="Genomic_DNA"/>
</dbReference>
<reference evidence="1 2" key="1">
    <citation type="journal article" date="2016" name="Nat. Commun.">
        <title>Thousands of microbial genomes shed light on interconnected biogeochemical processes in an aquifer system.</title>
        <authorList>
            <person name="Anantharaman K."/>
            <person name="Brown C.T."/>
            <person name="Hug L.A."/>
            <person name="Sharon I."/>
            <person name="Castelle C.J."/>
            <person name="Probst A.J."/>
            <person name="Thomas B.C."/>
            <person name="Singh A."/>
            <person name="Wilkins M.J."/>
            <person name="Karaoz U."/>
            <person name="Brodie E.L."/>
            <person name="Williams K.H."/>
            <person name="Hubbard S.S."/>
            <person name="Banfield J.F."/>
        </authorList>
    </citation>
    <scope>NUCLEOTIDE SEQUENCE [LARGE SCALE GENOMIC DNA]</scope>
</reference>
<name>A0A1F5Z2D2_9BACT</name>
<dbReference type="AlphaFoldDB" id="A0A1F5Z2D2"/>
<evidence type="ECO:0000313" key="2">
    <source>
        <dbReference type="Proteomes" id="UP000179129"/>
    </source>
</evidence>
<proteinExistence type="predicted"/>
<dbReference type="Proteomes" id="UP000179129">
    <property type="component" value="Unassembled WGS sequence"/>
</dbReference>
<dbReference type="STRING" id="1817867.A3F83_14270"/>
<gene>
    <name evidence="1" type="ORF">A3F83_14270</name>
</gene>
<evidence type="ECO:0000313" key="1">
    <source>
        <dbReference type="EMBL" id="OGG06566.1"/>
    </source>
</evidence>
<accession>A0A1F5Z2D2</accession>
<comment type="caution">
    <text evidence="1">The sequence shown here is derived from an EMBL/GenBank/DDBJ whole genome shotgun (WGS) entry which is preliminary data.</text>
</comment>
<protein>
    <submittedName>
        <fullName evidence="1">Uncharacterized protein</fullName>
    </submittedName>
</protein>
<sequence>MTLQGISPLIDTLSAQQVSSYLLRKGWKAVDYSNSNLLVFSGTTPDTENLSIVLPAKQTFADFPAKLRDCVNLLSELYSYDAQTIVHHIAHWDRDVLKIRLESPLKKEQLLPLDYASKMIALYNDFVAFAAATEKQHRRFFAKLPADGRKFADSCMFGHTFVGSFGLTIECPLDLTPELPMPNLPQPRPFKRKVTERIATAYVDLATAVQKDDPEVIVRNNTVGFSGNMCEILADIYEMSEGRTVSQSIIWAPELPPPQNLLTVEKGIPLDQKSCNILKAASDLLHTVEEPEKEKEIIGRVTFLRSEQPPVNTEEFAIASRTIAVLWEVEKAQPLHIRIELPIDLYRKACDAHKFGKKVRIYGKPRKTGKYWTLLDQHNFEVI</sequence>
<organism evidence="1 2">
    <name type="scientific">Candidatus Glassbacteria bacterium RIFCSPLOWO2_12_FULL_58_11</name>
    <dbReference type="NCBI Taxonomy" id="1817867"/>
    <lineage>
        <taxon>Bacteria</taxon>
        <taxon>Candidatus Glassiibacteriota</taxon>
    </lineage>
</organism>